<dbReference type="InterPro" id="IPR036188">
    <property type="entry name" value="FAD/NAD-bd_sf"/>
</dbReference>
<sequence>MLDVLVIGAGPAGLFAADHLSTRGHSVTIIDQMASPARKFLMAGRGGLNLTHSEDLPTFLSRYREAERFLTPLINAFPPPALTNWCHDLGQETFVGSSGRVFPKTMKASPLLRALLLRLQANRVQLRVRYRFTGLDDNGSVLVETGNGGSETLSARTVLLALGGASWPKLGATATWSPVLEERGITVTPFQPANCRFLVSWSPFLTERFSGSPLKRIGISVGDRSILGEAILSARGLEGGAIYALSADIREIINREGSASLLLDLRPAMSASDLAAKLSRPRGKQSQSTFLKKTLKLNAVELALLRESGPLPGDTDLLAKRIKSIPVTCLSPYPMDRAISSAGGIALEELDPDLMLRKMPGVFAAGEMLDWEAPTGGYLLQACFATGRHAAEGIVRYLDKLTKGEAG</sequence>
<dbReference type="Proteomes" id="UP000049983">
    <property type="component" value="Unassembled WGS sequence"/>
</dbReference>
<dbReference type="Gene3D" id="3.50.50.60">
    <property type="entry name" value="FAD/NAD(P)-binding domain"/>
    <property type="match status" value="1"/>
</dbReference>
<dbReference type="GeneID" id="97672772"/>
<dbReference type="InterPro" id="IPR023166">
    <property type="entry name" value="BaiN-like_dom_sf"/>
</dbReference>
<evidence type="ECO:0000259" key="4">
    <source>
        <dbReference type="Pfam" id="PF03486"/>
    </source>
</evidence>
<dbReference type="InterPro" id="IPR004792">
    <property type="entry name" value="BaiN-like"/>
</dbReference>
<dbReference type="SUPFAM" id="SSF160996">
    <property type="entry name" value="HI0933 insert domain-like"/>
    <property type="match status" value="1"/>
</dbReference>
<keyword evidence="2" id="KW-0285">Flavoprotein</keyword>
<keyword evidence="3" id="KW-0274">FAD</keyword>
<dbReference type="NCBIfam" id="TIGR03862">
    <property type="entry name" value="flavo_PP4765"/>
    <property type="match status" value="1"/>
</dbReference>
<organism evidence="6 7">
    <name type="scientific">Roseibium album</name>
    <dbReference type="NCBI Taxonomy" id="311410"/>
    <lineage>
        <taxon>Bacteria</taxon>
        <taxon>Pseudomonadati</taxon>
        <taxon>Pseudomonadota</taxon>
        <taxon>Alphaproteobacteria</taxon>
        <taxon>Hyphomicrobiales</taxon>
        <taxon>Stappiaceae</taxon>
        <taxon>Roseibium</taxon>
    </lineage>
</organism>
<dbReference type="OrthoDB" id="5288829at2"/>
<dbReference type="AlphaFoldDB" id="A0A0M7ATL1"/>
<dbReference type="SUPFAM" id="SSF51905">
    <property type="entry name" value="FAD/NAD(P)-binding domain"/>
    <property type="match status" value="1"/>
</dbReference>
<feature type="domain" description="RsdA/BaiN/AoA(So)-like insert" evidence="5">
    <location>
        <begin position="191"/>
        <end position="339"/>
    </location>
</feature>
<dbReference type="NCBIfam" id="TIGR00275">
    <property type="entry name" value="aminoacetone oxidase family FAD-binding enzyme"/>
    <property type="match status" value="1"/>
</dbReference>
<proteinExistence type="predicted"/>
<evidence type="ECO:0000313" key="7">
    <source>
        <dbReference type="Proteomes" id="UP000049983"/>
    </source>
</evidence>
<evidence type="ECO:0000259" key="5">
    <source>
        <dbReference type="Pfam" id="PF22780"/>
    </source>
</evidence>
<dbReference type="PANTHER" id="PTHR42887:SF1">
    <property type="entry name" value="BLR3961 PROTEIN"/>
    <property type="match status" value="1"/>
</dbReference>
<dbReference type="Gene3D" id="2.40.30.10">
    <property type="entry name" value="Translation factors"/>
    <property type="match status" value="1"/>
</dbReference>
<dbReference type="InterPro" id="IPR055178">
    <property type="entry name" value="RsdA/BaiN/AoA(So)-like_dom"/>
</dbReference>
<evidence type="ECO:0000256" key="3">
    <source>
        <dbReference type="ARBA" id="ARBA00022827"/>
    </source>
</evidence>
<feature type="domain" description="RsdA/BaiN/AoA(So)-like Rossmann fold-like" evidence="4">
    <location>
        <begin position="3"/>
        <end position="392"/>
    </location>
</feature>
<dbReference type="Pfam" id="PF22780">
    <property type="entry name" value="HI0933_like_1st"/>
    <property type="match status" value="1"/>
</dbReference>
<accession>A0A0M7ATL1</accession>
<dbReference type="InterPro" id="IPR022460">
    <property type="entry name" value="Flavoprotein_PP4765"/>
</dbReference>
<evidence type="ECO:0000256" key="1">
    <source>
        <dbReference type="ARBA" id="ARBA00001974"/>
    </source>
</evidence>
<dbReference type="RefSeq" id="WP_055119938.1">
    <property type="nucleotide sequence ID" value="NZ_CXWA01000009.1"/>
</dbReference>
<dbReference type="EMBL" id="CXWC01000015">
    <property type="protein sequence ID" value="CTQ78249.1"/>
    <property type="molecule type" value="Genomic_DNA"/>
</dbReference>
<comment type="cofactor">
    <cofactor evidence="1">
        <name>FAD</name>
        <dbReference type="ChEBI" id="CHEBI:57692"/>
    </cofactor>
</comment>
<dbReference type="Pfam" id="PF03486">
    <property type="entry name" value="HI0933_like"/>
    <property type="match status" value="1"/>
</dbReference>
<gene>
    <name evidence="6" type="ORF">LA5096_05526</name>
</gene>
<name>A0A0M7ATL1_9HYPH</name>
<protein>
    <submittedName>
        <fullName evidence="6">Putative glutamate synthase (NADPH) small subunit</fullName>
    </submittedName>
</protein>
<dbReference type="Gene3D" id="1.10.8.260">
    <property type="entry name" value="HI0933 insert domain-like"/>
    <property type="match status" value="1"/>
</dbReference>
<dbReference type="PRINTS" id="PR00411">
    <property type="entry name" value="PNDRDTASEI"/>
</dbReference>
<reference evidence="7" key="1">
    <citation type="submission" date="2015-07" db="EMBL/GenBank/DDBJ databases">
        <authorList>
            <person name="Rodrigo-Torres Lidia"/>
            <person name="Arahal R.David."/>
        </authorList>
    </citation>
    <scope>NUCLEOTIDE SEQUENCE [LARGE SCALE GENOMIC DNA]</scope>
    <source>
        <strain evidence="7">CECT 5096</strain>
    </source>
</reference>
<dbReference type="PANTHER" id="PTHR42887">
    <property type="entry name" value="OS12G0638800 PROTEIN"/>
    <property type="match status" value="1"/>
</dbReference>
<dbReference type="InterPro" id="IPR057661">
    <property type="entry name" value="RsdA/BaiN/AoA(So)_Rossmann"/>
</dbReference>
<evidence type="ECO:0000256" key="2">
    <source>
        <dbReference type="ARBA" id="ARBA00022630"/>
    </source>
</evidence>
<keyword evidence="7" id="KW-1185">Reference proteome</keyword>
<evidence type="ECO:0000313" key="6">
    <source>
        <dbReference type="EMBL" id="CTQ78249.1"/>
    </source>
</evidence>
<dbReference type="STRING" id="311410.LA5095_04951"/>